<evidence type="ECO:0000259" key="4">
    <source>
        <dbReference type="Pfam" id="PF08718"/>
    </source>
</evidence>
<name>A0A6P5SKX7_PRUAV</name>
<evidence type="ECO:0000256" key="1">
    <source>
        <dbReference type="ARBA" id="ARBA00007148"/>
    </source>
</evidence>
<keyword evidence="2" id="KW-0813">Transport</keyword>
<comment type="similarity">
    <text evidence="1">Belongs to the GLTP family.</text>
</comment>
<evidence type="ECO:0000256" key="3">
    <source>
        <dbReference type="ARBA" id="ARBA00023055"/>
    </source>
</evidence>
<organism evidence="5 6">
    <name type="scientific">Prunus avium</name>
    <name type="common">Cherry</name>
    <name type="synonym">Cerasus avium</name>
    <dbReference type="NCBI Taxonomy" id="42229"/>
    <lineage>
        <taxon>Eukaryota</taxon>
        <taxon>Viridiplantae</taxon>
        <taxon>Streptophyta</taxon>
        <taxon>Embryophyta</taxon>
        <taxon>Tracheophyta</taxon>
        <taxon>Spermatophyta</taxon>
        <taxon>Magnoliopsida</taxon>
        <taxon>eudicotyledons</taxon>
        <taxon>Gunneridae</taxon>
        <taxon>Pentapetalae</taxon>
        <taxon>rosids</taxon>
        <taxon>fabids</taxon>
        <taxon>Rosales</taxon>
        <taxon>Rosaceae</taxon>
        <taxon>Amygdaloideae</taxon>
        <taxon>Amygdaleae</taxon>
        <taxon>Prunus</taxon>
    </lineage>
</organism>
<dbReference type="SUPFAM" id="SSF110004">
    <property type="entry name" value="Glycolipid transfer protein, GLTP"/>
    <property type="match status" value="1"/>
</dbReference>
<reference evidence="6" key="1">
    <citation type="submission" date="2025-08" db="UniProtKB">
        <authorList>
            <consortium name="RefSeq"/>
        </authorList>
    </citation>
    <scope>IDENTIFICATION</scope>
</reference>
<gene>
    <name evidence="6" type="primary">LOC110757161</name>
</gene>
<dbReference type="FunFam" id="1.10.3520.10:FF:000005">
    <property type="entry name" value="Accelerated cell death 11"/>
    <property type="match status" value="1"/>
</dbReference>
<dbReference type="InterPro" id="IPR036497">
    <property type="entry name" value="GLTP_sf"/>
</dbReference>
<dbReference type="GO" id="GO:0005829">
    <property type="term" value="C:cytosol"/>
    <property type="evidence" value="ECO:0007669"/>
    <property type="project" value="TreeGrafter"/>
</dbReference>
<accession>A0A6P5SKX7</accession>
<keyword evidence="5" id="KW-1185">Reference proteome</keyword>
<dbReference type="Gene3D" id="1.10.3520.10">
    <property type="entry name" value="Glycolipid transfer protein"/>
    <property type="match status" value="1"/>
</dbReference>
<keyword evidence="3" id="KW-0445">Lipid transport</keyword>
<evidence type="ECO:0000256" key="2">
    <source>
        <dbReference type="ARBA" id="ARBA00022448"/>
    </source>
</evidence>
<dbReference type="GO" id="GO:1902388">
    <property type="term" value="F:ceramide 1-phosphate transfer activity"/>
    <property type="evidence" value="ECO:0007669"/>
    <property type="project" value="TreeGrafter"/>
</dbReference>
<sequence length="250" mass="28057">MILGVKRSCSGAMDGMAMAESTSTPPLTSIVEAFEELGKFLQSQQQQQQRLSLDTFCQASSLVSILFSCLGLAFKFAEMEFSICLGSRYAALMIMLYIICCRTPFVADHVDDLVEASKTYDTLDSLIDIDVANDTVKTPGSHSRNLRRVRQGLDLIRALFEQFLSTDDFSLREAASTAYAQVCAPYHSWTIRTAVAAGMYALPSRDQLLVNLEETHQSAEKKMKRYIRASRPVIEYIDKLYLSRSITLDW</sequence>
<evidence type="ECO:0000313" key="5">
    <source>
        <dbReference type="Proteomes" id="UP000515124"/>
    </source>
</evidence>
<dbReference type="PANTHER" id="PTHR10219:SF28">
    <property type="entry name" value="ACD11 HOMOLOG PROTEIN"/>
    <property type="match status" value="1"/>
</dbReference>
<dbReference type="GO" id="GO:1902387">
    <property type="term" value="F:ceramide 1-phosphate binding"/>
    <property type="evidence" value="ECO:0007669"/>
    <property type="project" value="TreeGrafter"/>
</dbReference>
<dbReference type="PANTHER" id="PTHR10219">
    <property type="entry name" value="GLYCOLIPID TRANSFER PROTEIN-RELATED"/>
    <property type="match status" value="1"/>
</dbReference>
<dbReference type="Proteomes" id="UP000515124">
    <property type="component" value="Unplaced"/>
</dbReference>
<dbReference type="Pfam" id="PF08718">
    <property type="entry name" value="GLTP"/>
    <property type="match status" value="1"/>
</dbReference>
<feature type="domain" description="Glycolipid transfer protein" evidence="4">
    <location>
        <begin position="115"/>
        <end position="212"/>
    </location>
</feature>
<dbReference type="GO" id="GO:0016020">
    <property type="term" value="C:membrane"/>
    <property type="evidence" value="ECO:0007669"/>
    <property type="project" value="TreeGrafter"/>
</dbReference>
<dbReference type="KEGG" id="pavi:110757161"/>
<dbReference type="AlphaFoldDB" id="A0A6P5SKX7"/>
<dbReference type="RefSeq" id="XP_021814408.1">
    <property type="nucleotide sequence ID" value="XM_021958716.1"/>
</dbReference>
<dbReference type="GeneID" id="110757161"/>
<evidence type="ECO:0000313" key="6">
    <source>
        <dbReference type="RefSeq" id="XP_021814408.1"/>
    </source>
</evidence>
<proteinExistence type="inferred from homology"/>
<protein>
    <submittedName>
        <fullName evidence="6">ACD11 homolog protein isoform X1</fullName>
    </submittedName>
</protein>
<dbReference type="InterPro" id="IPR014830">
    <property type="entry name" value="Glycolipid_transfer_prot_dom"/>
</dbReference>